<organism evidence="1 2">
    <name type="scientific">Parathielavia appendiculata</name>
    <dbReference type="NCBI Taxonomy" id="2587402"/>
    <lineage>
        <taxon>Eukaryota</taxon>
        <taxon>Fungi</taxon>
        <taxon>Dikarya</taxon>
        <taxon>Ascomycota</taxon>
        <taxon>Pezizomycotina</taxon>
        <taxon>Sordariomycetes</taxon>
        <taxon>Sordariomycetidae</taxon>
        <taxon>Sordariales</taxon>
        <taxon>Chaetomiaceae</taxon>
        <taxon>Parathielavia</taxon>
    </lineage>
</organism>
<comment type="caution">
    <text evidence="1">The sequence shown here is derived from an EMBL/GenBank/DDBJ whole genome shotgun (WGS) entry which is preliminary data.</text>
</comment>
<name>A0AAN6U9W6_9PEZI</name>
<gene>
    <name evidence="1" type="ORF">N657DRAFT_54685</name>
</gene>
<proteinExistence type="predicted"/>
<sequence>MQVPTHFHWLAVVDHVLPRSPQSSPQSKCTVCVAVVVLAPLSFKVFYFICKPAHQAWQIPHLPAAAVPRATRGGEGVDLPGKVSANFPGELLGELPAKLRTVPTKVISKFRVTRSIADYDFMCESGTEHCDRLCSFVSSTAQKPSGTTRV</sequence>
<protein>
    <submittedName>
        <fullName evidence="1">Uncharacterized protein</fullName>
    </submittedName>
</protein>
<keyword evidence="2" id="KW-1185">Reference proteome</keyword>
<reference evidence="1" key="2">
    <citation type="submission" date="2023-05" db="EMBL/GenBank/DDBJ databases">
        <authorList>
            <consortium name="Lawrence Berkeley National Laboratory"/>
            <person name="Steindorff A."/>
            <person name="Hensen N."/>
            <person name="Bonometti L."/>
            <person name="Westerberg I."/>
            <person name="Brannstrom I.O."/>
            <person name="Guillou S."/>
            <person name="Cros-Aarteil S."/>
            <person name="Calhoun S."/>
            <person name="Haridas S."/>
            <person name="Kuo A."/>
            <person name="Mondo S."/>
            <person name="Pangilinan J."/>
            <person name="Riley R."/>
            <person name="Labutti K."/>
            <person name="Andreopoulos B."/>
            <person name="Lipzen A."/>
            <person name="Chen C."/>
            <person name="Yanf M."/>
            <person name="Daum C."/>
            <person name="Ng V."/>
            <person name="Clum A."/>
            <person name="Ohm R."/>
            <person name="Martin F."/>
            <person name="Silar P."/>
            <person name="Natvig D."/>
            <person name="Lalanne C."/>
            <person name="Gautier V."/>
            <person name="Ament-Velasquez S.L."/>
            <person name="Kruys A."/>
            <person name="Hutchinson M.I."/>
            <person name="Powell A.J."/>
            <person name="Barry K."/>
            <person name="Miller A.N."/>
            <person name="Grigoriev I.V."/>
            <person name="Debuchy R."/>
            <person name="Gladieux P."/>
            <person name="Thoren M.H."/>
            <person name="Johannesson H."/>
        </authorList>
    </citation>
    <scope>NUCLEOTIDE SEQUENCE</scope>
    <source>
        <strain evidence="1">CBS 731.68</strain>
    </source>
</reference>
<dbReference type="RefSeq" id="XP_062652889.1">
    <property type="nucleotide sequence ID" value="XM_062787860.1"/>
</dbReference>
<dbReference type="AlphaFoldDB" id="A0AAN6U9W6"/>
<reference evidence="1" key="1">
    <citation type="journal article" date="2023" name="Mol. Phylogenet. Evol.">
        <title>Genome-scale phylogeny and comparative genomics of the fungal order Sordariales.</title>
        <authorList>
            <person name="Hensen N."/>
            <person name="Bonometti L."/>
            <person name="Westerberg I."/>
            <person name="Brannstrom I.O."/>
            <person name="Guillou S."/>
            <person name="Cros-Aarteil S."/>
            <person name="Calhoun S."/>
            <person name="Haridas S."/>
            <person name="Kuo A."/>
            <person name="Mondo S."/>
            <person name="Pangilinan J."/>
            <person name="Riley R."/>
            <person name="LaButti K."/>
            <person name="Andreopoulos B."/>
            <person name="Lipzen A."/>
            <person name="Chen C."/>
            <person name="Yan M."/>
            <person name="Daum C."/>
            <person name="Ng V."/>
            <person name="Clum A."/>
            <person name="Steindorff A."/>
            <person name="Ohm R.A."/>
            <person name="Martin F."/>
            <person name="Silar P."/>
            <person name="Natvig D.O."/>
            <person name="Lalanne C."/>
            <person name="Gautier V."/>
            <person name="Ament-Velasquez S.L."/>
            <person name="Kruys A."/>
            <person name="Hutchinson M.I."/>
            <person name="Powell A.J."/>
            <person name="Barry K."/>
            <person name="Miller A.N."/>
            <person name="Grigoriev I.V."/>
            <person name="Debuchy R."/>
            <person name="Gladieux P."/>
            <person name="Hiltunen Thoren M."/>
            <person name="Johannesson H."/>
        </authorList>
    </citation>
    <scope>NUCLEOTIDE SEQUENCE</scope>
    <source>
        <strain evidence="1">CBS 731.68</strain>
    </source>
</reference>
<dbReference type="GeneID" id="87824630"/>
<evidence type="ECO:0000313" key="1">
    <source>
        <dbReference type="EMBL" id="KAK4129118.1"/>
    </source>
</evidence>
<dbReference type="Proteomes" id="UP001302602">
    <property type="component" value="Unassembled WGS sequence"/>
</dbReference>
<accession>A0AAN6U9W6</accession>
<dbReference type="EMBL" id="MU853223">
    <property type="protein sequence ID" value="KAK4129118.1"/>
    <property type="molecule type" value="Genomic_DNA"/>
</dbReference>
<evidence type="ECO:0000313" key="2">
    <source>
        <dbReference type="Proteomes" id="UP001302602"/>
    </source>
</evidence>